<name>A0A517VD40_9PLAN</name>
<sequence>MKESYSIYDLLEQIQKRPAMYIGSFELERIILYLAGYRHAMMEQGVRDESTPDFSGFHEFVRDKFQFPGSSMGWPNLILAKTMGLNPQDVTWENYNQGVTPELHKEAVLEFFRLIDEYRCTEVNDPTETETRI</sequence>
<reference evidence="1 2" key="1">
    <citation type="submission" date="2019-02" db="EMBL/GenBank/DDBJ databases">
        <title>Deep-cultivation of Planctomycetes and their phenomic and genomic characterization uncovers novel biology.</title>
        <authorList>
            <person name="Wiegand S."/>
            <person name="Jogler M."/>
            <person name="Boedeker C."/>
            <person name="Pinto D."/>
            <person name="Vollmers J."/>
            <person name="Rivas-Marin E."/>
            <person name="Kohn T."/>
            <person name="Peeters S.H."/>
            <person name="Heuer A."/>
            <person name="Rast P."/>
            <person name="Oberbeckmann S."/>
            <person name="Bunk B."/>
            <person name="Jeske O."/>
            <person name="Meyerdierks A."/>
            <person name="Storesund J.E."/>
            <person name="Kallscheuer N."/>
            <person name="Luecker S."/>
            <person name="Lage O.M."/>
            <person name="Pohl T."/>
            <person name="Merkel B.J."/>
            <person name="Hornburger P."/>
            <person name="Mueller R.-W."/>
            <person name="Bruemmer F."/>
            <person name="Labrenz M."/>
            <person name="Spormann A.M."/>
            <person name="Op den Camp H."/>
            <person name="Overmann J."/>
            <person name="Amann R."/>
            <person name="Jetten M.S.M."/>
            <person name="Mascher T."/>
            <person name="Medema M.H."/>
            <person name="Devos D.P."/>
            <person name="Kaster A.-K."/>
            <person name="Ovreas L."/>
            <person name="Rohde M."/>
            <person name="Galperin M.Y."/>
            <person name="Jogler C."/>
        </authorList>
    </citation>
    <scope>NUCLEOTIDE SEQUENCE [LARGE SCALE GENOMIC DNA]</scope>
    <source>
        <strain evidence="1 2">Pan161</strain>
    </source>
</reference>
<protein>
    <submittedName>
        <fullName evidence="1">Uncharacterized protein</fullName>
    </submittedName>
</protein>
<keyword evidence="2" id="KW-1185">Reference proteome</keyword>
<evidence type="ECO:0000313" key="1">
    <source>
        <dbReference type="EMBL" id="QDT90924.1"/>
    </source>
</evidence>
<dbReference type="KEGG" id="gax:Pan161_25780"/>
<evidence type="ECO:0000313" key="2">
    <source>
        <dbReference type="Proteomes" id="UP000316855"/>
    </source>
</evidence>
<dbReference type="Proteomes" id="UP000316855">
    <property type="component" value="Chromosome"/>
</dbReference>
<gene>
    <name evidence="1" type="ORF">Pan161_25780</name>
</gene>
<organism evidence="1 2">
    <name type="scientific">Gimesia algae</name>
    <dbReference type="NCBI Taxonomy" id="2527971"/>
    <lineage>
        <taxon>Bacteria</taxon>
        <taxon>Pseudomonadati</taxon>
        <taxon>Planctomycetota</taxon>
        <taxon>Planctomycetia</taxon>
        <taxon>Planctomycetales</taxon>
        <taxon>Planctomycetaceae</taxon>
        <taxon>Gimesia</taxon>
    </lineage>
</organism>
<proteinExistence type="predicted"/>
<dbReference type="OrthoDB" id="1374990at2"/>
<dbReference type="AlphaFoldDB" id="A0A517VD40"/>
<dbReference type="RefSeq" id="WP_145227232.1">
    <property type="nucleotide sequence ID" value="NZ_CP036343.1"/>
</dbReference>
<accession>A0A517VD40</accession>
<dbReference type="EMBL" id="CP036343">
    <property type="protein sequence ID" value="QDT90924.1"/>
    <property type="molecule type" value="Genomic_DNA"/>
</dbReference>